<keyword evidence="5" id="KW-0808">Transferase</keyword>
<dbReference type="InterPro" id="IPR011009">
    <property type="entry name" value="Kinase-like_dom_sf"/>
</dbReference>
<protein>
    <submittedName>
        <fullName evidence="5">4-aminobutyrate aminotransferase</fullName>
    </submittedName>
</protein>
<evidence type="ECO:0000313" key="5">
    <source>
        <dbReference type="EMBL" id="RMQ41769.1"/>
    </source>
</evidence>
<dbReference type="Gene3D" id="3.90.1200.10">
    <property type="match status" value="1"/>
</dbReference>
<dbReference type="Gene3D" id="3.90.1150.10">
    <property type="entry name" value="Aspartate Aminotransferase, domain 1"/>
    <property type="match status" value="1"/>
</dbReference>
<keyword evidence="5" id="KW-0032">Aminotransferase</keyword>
<dbReference type="EMBL" id="RBTD01000049">
    <property type="protein sequence ID" value="RMT26155.1"/>
    <property type="molecule type" value="Genomic_DNA"/>
</dbReference>
<dbReference type="InterPro" id="IPR015421">
    <property type="entry name" value="PyrdxlP-dep_Trfase_major"/>
</dbReference>
<keyword evidence="3" id="KW-0663">Pyridoxal phosphate</keyword>
<evidence type="ECO:0000313" key="8">
    <source>
        <dbReference type="Proteomes" id="UP000279553"/>
    </source>
</evidence>
<dbReference type="InterPro" id="IPR005814">
    <property type="entry name" value="Aminotrans_3"/>
</dbReference>
<dbReference type="Pfam" id="PF01636">
    <property type="entry name" value="APH"/>
    <property type="match status" value="1"/>
</dbReference>
<dbReference type="PANTHER" id="PTHR45688:SF13">
    <property type="entry name" value="ALANINE--GLYOXYLATE AMINOTRANSFERASE 2-LIKE"/>
    <property type="match status" value="1"/>
</dbReference>
<dbReference type="InterPro" id="IPR015422">
    <property type="entry name" value="PyrdxlP-dep_Trfase_small"/>
</dbReference>
<dbReference type="SUPFAM" id="SSF56112">
    <property type="entry name" value="Protein kinase-like (PK-like)"/>
    <property type="match status" value="1"/>
</dbReference>
<dbReference type="Gene3D" id="3.40.640.10">
    <property type="entry name" value="Type I PLP-dependent aspartate aminotransferase-like (Major domain)"/>
    <property type="match status" value="1"/>
</dbReference>
<comment type="caution">
    <text evidence="6">The sequence shown here is derived from an EMBL/GenBank/DDBJ whole genome shotgun (WGS) entry which is preliminary data.</text>
</comment>
<evidence type="ECO:0000256" key="1">
    <source>
        <dbReference type="ARBA" id="ARBA00001933"/>
    </source>
</evidence>
<dbReference type="GO" id="GO:0030170">
    <property type="term" value="F:pyridoxal phosphate binding"/>
    <property type="evidence" value="ECO:0007669"/>
    <property type="project" value="InterPro"/>
</dbReference>
<accession>A0A3M5JS42</accession>
<dbReference type="NCBIfam" id="NF004800">
    <property type="entry name" value="PRK06149.1"/>
    <property type="match status" value="1"/>
</dbReference>
<comment type="similarity">
    <text evidence="2">Belongs to the class-III pyridoxal-phosphate-dependent aminotransferase family.</text>
</comment>
<dbReference type="Proteomes" id="UP000279553">
    <property type="component" value="Unassembled WGS sequence"/>
</dbReference>
<evidence type="ECO:0000313" key="6">
    <source>
        <dbReference type="EMBL" id="RMT26155.1"/>
    </source>
</evidence>
<dbReference type="InterPro" id="IPR015424">
    <property type="entry name" value="PyrdxlP-dep_Trfase"/>
</dbReference>
<evidence type="ECO:0000313" key="7">
    <source>
        <dbReference type="Proteomes" id="UP000276194"/>
    </source>
</evidence>
<dbReference type="InterPro" id="IPR049704">
    <property type="entry name" value="Aminotrans_3_PPA_site"/>
</dbReference>
<gene>
    <name evidence="6" type="ORF">ALP52_04915</name>
    <name evidence="5" type="ORF">ALQ05_05278</name>
</gene>
<reference evidence="7 8" key="1">
    <citation type="submission" date="2018-08" db="EMBL/GenBank/DDBJ databases">
        <title>Recombination of ecologically and evolutionarily significant loci maintains genetic cohesion in the Pseudomonas syringae species complex.</title>
        <authorList>
            <person name="Dillon M."/>
            <person name="Thakur S."/>
            <person name="Almeida R.N.D."/>
            <person name="Weir B.S."/>
            <person name="Guttman D.S."/>
        </authorList>
    </citation>
    <scope>NUCLEOTIDE SEQUENCE [LARGE SCALE GENOMIC DNA]</scope>
    <source>
        <strain evidence="5 8">ICMP 535</strain>
        <strain evidence="6 7">ICMP 6941</strain>
    </source>
</reference>
<dbReference type="Pfam" id="PF00202">
    <property type="entry name" value="Aminotran_3"/>
    <property type="match status" value="1"/>
</dbReference>
<organism evidence="6 7">
    <name type="scientific">Pseudomonas amygdali pv. mori</name>
    <dbReference type="NCBI Taxonomy" id="34065"/>
    <lineage>
        <taxon>Bacteria</taxon>
        <taxon>Pseudomonadati</taxon>
        <taxon>Pseudomonadota</taxon>
        <taxon>Gammaproteobacteria</taxon>
        <taxon>Pseudomonadales</taxon>
        <taxon>Pseudomonadaceae</taxon>
        <taxon>Pseudomonas</taxon>
        <taxon>Pseudomonas amygdali</taxon>
    </lineage>
</organism>
<dbReference type="Gene3D" id="3.30.200.20">
    <property type="entry name" value="Phosphorylase Kinase, domain 1"/>
    <property type="match status" value="1"/>
</dbReference>
<evidence type="ECO:0000256" key="3">
    <source>
        <dbReference type="ARBA" id="ARBA00022898"/>
    </source>
</evidence>
<evidence type="ECO:0000259" key="4">
    <source>
        <dbReference type="Pfam" id="PF01636"/>
    </source>
</evidence>
<sequence length="1007" mass="109365">MLMGSAEQSPVNALIVARLPMTPCSSSPGLPTRSRFSMPLATLIRRSSLPCPEVSVDQALQLLAQHYGLSGTLKALGSQQDRNFLLETDTRRYVLKICHGAYSSTELNAQHAALQHLSNHSAVGVPGVVGANDGGQLLSIRIDGQAMHVRLLEFIDGQSLGHAGHLGHEVVVGLGELCARVDLALAGFEHPGLERILQWDPRHAHALIKHLLPVIKDADARACVIEADEQAHRRLLPLIAALPIQAVHLDITEHNVVWLRDAQRQWQLQGLIDFGDLVSTWRVADLSVTCAALLHHADGDPLYILPAIRAYHALNPLKTEELQALWPLIVARSAVLVLSSEQQASIESDNAYIQANLAGEWNIFDVATSVPMALMEAAILQAVGVEFPPAGQPAYQPMLPALQGLKPTVVDLGVLSEHFVAGNWEQSGIDEYLLSQAAGDDGLAASRFGEYRLSRTLPDSAKEPETFALHVELHVPAETALHAPFNGTLRLTADAALLLVGEGISLKLWGVLPDASLADQVSAGSLIGQGGGSLLLQLCTTADLSPPLFTTPAWAAAWRTVCPSPSTLLGFDCDAPALADAAQLLARRDASFARSQKHYYQAPPQIERGWRNHLIDMQGRSYLDMLNNVAVLGHGHPRMAHEAARQWSLLNTNSRFHYAAIAEFSERLLKLAPKGMDRVFLVNSGTEANDLAIRLAWAYSGGRDMLSVLEAYHGWSVATDAISTSIADNPQALSTRPDWVHPVTAPNTYRGPFRGADSAPEYVRSIDQVLVTLAKQQRQVAGFICEPVYGNAGGISLPAGYLQQVYQKIRAAGGVCIADEVQVGYGRLGHYFWGFEEQGVVPDIISMAKGMGNGHPLGAVITRREIAEALEAEGYFFSSSGGSPVSCRIGMAVLDVMEEEKLWDNARIVGDHFKARLQALADKHPLVGAVHGMGFYLGMELVRDRQTLEPATEETAQLCERLRELGIFMQPTGDHLNILKIKPPMCTTWQSVDFFVDNVSKVLHELE</sequence>
<name>A0A3M5JS42_PSEA0</name>
<dbReference type="PANTHER" id="PTHR45688">
    <property type="match status" value="1"/>
</dbReference>
<proteinExistence type="inferred from homology"/>
<comment type="cofactor">
    <cofactor evidence="1">
        <name>pyridoxal 5'-phosphate</name>
        <dbReference type="ChEBI" id="CHEBI:597326"/>
    </cofactor>
</comment>
<dbReference type="InterPro" id="IPR002575">
    <property type="entry name" value="Aminoglycoside_PTrfase"/>
</dbReference>
<dbReference type="SUPFAM" id="SSF53383">
    <property type="entry name" value="PLP-dependent transferases"/>
    <property type="match status" value="1"/>
</dbReference>
<dbReference type="AlphaFoldDB" id="A0A3M5JS42"/>
<dbReference type="Proteomes" id="UP000276194">
    <property type="component" value="Unassembled WGS sequence"/>
</dbReference>
<evidence type="ECO:0000256" key="2">
    <source>
        <dbReference type="ARBA" id="ARBA00008954"/>
    </source>
</evidence>
<dbReference type="PROSITE" id="PS00600">
    <property type="entry name" value="AA_TRANSFER_CLASS_3"/>
    <property type="match status" value="1"/>
</dbReference>
<dbReference type="EMBL" id="RBRD01000049">
    <property type="protein sequence ID" value="RMQ41769.1"/>
    <property type="molecule type" value="Genomic_DNA"/>
</dbReference>
<feature type="domain" description="Aminoglycoside phosphotransferase" evidence="4">
    <location>
        <begin position="73"/>
        <end position="312"/>
    </location>
</feature>
<dbReference type="GO" id="GO:0008483">
    <property type="term" value="F:transaminase activity"/>
    <property type="evidence" value="ECO:0007669"/>
    <property type="project" value="UniProtKB-KW"/>
</dbReference>
<dbReference type="CDD" id="cd00610">
    <property type="entry name" value="OAT_like"/>
    <property type="match status" value="1"/>
</dbReference>